<evidence type="ECO:0000313" key="9">
    <source>
        <dbReference type="EMBL" id="NKE69429.1"/>
    </source>
</evidence>
<comment type="catalytic activity">
    <reaction evidence="7 8">
        <text>D-glyceraldehyde 3-phosphate = dihydroxyacetone phosphate</text>
        <dbReference type="Rhea" id="RHEA:18585"/>
        <dbReference type="ChEBI" id="CHEBI:57642"/>
        <dbReference type="ChEBI" id="CHEBI:59776"/>
        <dbReference type="EC" id="5.3.1.1"/>
    </reaction>
</comment>
<dbReference type="GO" id="GO:0019563">
    <property type="term" value="P:glycerol catabolic process"/>
    <property type="evidence" value="ECO:0007669"/>
    <property type="project" value="TreeGrafter"/>
</dbReference>
<comment type="pathway">
    <text evidence="1 7 8">Carbohydrate degradation; glycolysis; D-glyceraldehyde 3-phosphate from glycerone phosphate: step 1/1.</text>
</comment>
<evidence type="ECO:0000256" key="5">
    <source>
        <dbReference type="ARBA" id="ARBA00023152"/>
    </source>
</evidence>
<evidence type="ECO:0000313" key="10">
    <source>
        <dbReference type="Proteomes" id="UP000534783"/>
    </source>
</evidence>
<dbReference type="EMBL" id="VTOW01000001">
    <property type="protein sequence ID" value="NKE69429.1"/>
    <property type="molecule type" value="Genomic_DNA"/>
</dbReference>
<keyword evidence="6 7" id="KW-0413">Isomerase</keyword>
<dbReference type="PROSITE" id="PS51440">
    <property type="entry name" value="TIM_2"/>
    <property type="match status" value="1"/>
</dbReference>
<comment type="caution">
    <text evidence="9">The sequence shown here is derived from an EMBL/GenBank/DDBJ whole genome shotgun (WGS) entry which is preliminary data.</text>
</comment>
<dbReference type="AlphaFoldDB" id="A0A7X6I9L0"/>
<comment type="function">
    <text evidence="7">Involved in the gluconeogenesis. Catalyzes stereospecifically the conversion of dihydroxyacetone phosphate (DHAP) to D-glyceraldehyde-3-phosphate (G3P).</text>
</comment>
<name>A0A7X6I9L0_9BACT</name>
<comment type="similarity">
    <text evidence="2 7 8">Belongs to the triosephosphate isomerase family.</text>
</comment>
<reference evidence="9 10" key="1">
    <citation type="journal article" date="2020" name="Nature">
        <title>Bacterial chemolithoautotrophy via manganese oxidation.</title>
        <authorList>
            <person name="Yu H."/>
            <person name="Leadbetter J.R."/>
        </authorList>
    </citation>
    <scope>NUCLEOTIDE SEQUENCE [LARGE SCALE GENOMIC DNA]</scope>
    <source>
        <strain evidence="9 10">Mn-1</strain>
    </source>
</reference>
<dbReference type="HAMAP" id="MF_00147_B">
    <property type="entry name" value="TIM_B"/>
    <property type="match status" value="1"/>
</dbReference>
<proteinExistence type="inferred from homology"/>
<feature type="binding site" evidence="7">
    <location>
        <begin position="237"/>
        <end position="238"/>
    </location>
    <ligand>
        <name>substrate</name>
    </ligand>
</feature>
<evidence type="ECO:0000256" key="2">
    <source>
        <dbReference type="ARBA" id="ARBA00007422"/>
    </source>
</evidence>
<dbReference type="InterPro" id="IPR020861">
    <property type="entry name" value="Triosephosphate_isomerase_AS"/>
</dbReference>
<dbReference type="EC" id="5.3.1.1" evidence="7 8"/>
<gene>
    <name evidence="7" type="primary">tpiA</name>
    <name evidence="9" type="ORF">MNODULE_01515</name>
</gene>
<evidence type="ECO:0000256" key="6">
    <source>
        <dbReference type="ARBA" id="ARBA00023235"/>
    </source>
</evidence>
<dbReference type="UniPathway" id="UPA00109">
    <property type="reaction ID" value="UER00189"/>
</dbReference>
<dbReference type="InterPro" id="IPR000652">
    <property type="entry name" value="Triosephosphate_isomerase"/>
</dbReference>
<keyword evidence="4 7" id="KW-0963">Cytoplasm</keyword>
<accession>A0A7X6I9L0</accession>
<comment type="pathway">
    <text evidence="7 8">Carbohydrate biosynthesis; gluconeogenesis.</text>
</comment>
<dbReference type="GO" id="GO:0005829">
    <property type="term" value="C:cytosol"/>
    <property type="evidence" value="ECO:0007669"/>
    <property type="project" value="TreeGrafter"/>
</dbReference>
<dbReference type="NCBIfam" id="TIGR00419">
    <property type="entry name" value="tim"/>
    <property type="match status" value="1"/>
</dbReference>
<dbReference type="SUPFAM" id="SSF51351">
    <property type="entry name" value="Triosephosphate isomerase (TIM)"/>
    <property type="match status" value="1"/>
</dbReference>
<dbReference type="PANTHER" id="PTHR21139:SF42">
    <property type="entry name" value="TRIOSEPHOSPHATE ISOMERASE"/>
    <property type="match status" value="1"/>
</dbReference>
<dbReference type="InterPro" id="IPR022896">
    <property type="entry name" value="TrioseP_Isoase_bac/euk"/>
</dbReference>
<evidence type="ECO:0000256" key="7">
    <source>
        <dbReference type="HAMAP-Rule" id="MF_00147"/>
    </source>
</evidence>
<keyword evidence="5 7" id="KW-0324">Glycolysis</keyword>
<feature type="active site" description="Electrophile" evidence="7">
    <location>
        <position position="99"/>
    </location>
</feature>
<evidence type="ECO:0000256" key="3">
    <source>
        <dbReference type="ARBA" id="ARBA00022432"/>
    </source>
</evidence>
<sequence length="259" mass="28965">MRTPCFIANWKMNKTIAEAREYLQAVEKRWPQLPGAPWETIVAPPFTMLAPMADFLKERPLQIGLAGQNVHFEERGAYTGEVSPLMLRDAGCRHVIIGHSERRTYFGETNALIHKKIGGALRAGLIPILCVGETREEREEEKTGEVIERQIREALDDLRPGPSDWIIAYEPVWAIGTGLTPQPSEAEEVHRRIRDFFRSLSKEEEADTPRILYGGSATEKNIAAFMEEADIDGVLAGGASLFAESFCNMIDLGVKAKEK</sequence>
<feature type="binding site" evidence="7">
    <location>
        <position position="176"/>
    </location>
    <ligand>
        <name>substrate</name>
    </ligand>
</feature>
<protein>
    <recommendedName>
        <fullName evidence="7 8">Triosephosphate isomerase</fullName>
        <shortName evidence="7">TIM</shortName>
        <shortName evidence="7">TPI</shortName>
        <ecNumber evidence="7 8">5.3.1.1</ecNumber>
    </recommendedName>
    <alternativeName>
        <fullName evidence="7">Triose-phosphate isomerase</fullName>
    </alternativeName>
</protein>
<dbReference type="GO" id="GO:0006094">
    <property type="term" value="P:gluconeogenesis"/>
    <property type="evidence" value="ECO:0007669"/>
    <property type="project" value="UniProtKB-UniRule"/>
</dbReference>
<dbReference type="Proteomes" id="UP000534783">
    <property type="component" value="Unassembled WGS sequence"/>
</dbReference>
<dbReference type="GO" id="GO:0046166">
    <property type="term" value="P:glyceraldehyde-3-phosphate biosynthetic process"/>
    <property type="evidence" value="ECO:0007669"/>
    <property type="project" value="TreeGrafter"/>
</dbReference>
<dbReference type="InterPro" id="IPR013785">
    <property type="entry name" value="Aldolase_TIM"/>
</dbReference>
<dbReference type="InterPro" id="IPR035990">
    <property type="entry name" value="TIM_sf"/>
</dbReference>
<comment type="subcellular location">
    <subcellularLocation>
        <location evidence="7 8">Cytoplasm</location>
    </subcellularLocation>
</comment>
<organism evidence="9 10">
    <name type="scientific">Candidatus Manganitrophus noduliformans</name>
    <dbReference type="NCBI Taxonomy" id="2606439"/>
    <lineage>
        <taxon>Bacteria</taxon>
        <taxon>Pseudomonadati</taxon>
        <taxon>Nitrospirota</taxon>
        <taxon>Nitrospiria</taxon>
        <taxon>Candidatus Troglogloeales</taxon>
        <taxon>Candidatus Manganitrophaceae</taxon>
        <taxon>Candidatus Manganitrophus</taxon>
    </lineage>
</organism>
<dbReference type="Gene3D" id="3.20.20.70">
    <property type="entry name" value="Aldolase class I"/>
    <property type="match status" value="1"/>
</dbReference>
<comment type="subunit">
    <text evidence="7 8">Homodimer.</text>
</comment>
<dbReference type="FunFam" id="3.20.20.70:FF:000016">
    <property type="entry name" value="Triosephosphate isomerase"/>
    <property type="match status" value="1"/>
</dbReference>
<evidence type="ECO:0000256" key="1">
    <source>
        <dbReference type="ARBA" id="ARBA00004680"/>
    </source>
</evidence>
<dbReference type="PROSITE" id="PS00171">
    <property type="entry name" value="TIM_1"/>
    <property type="match status" value="1"/>
</dbReference>
<dbReference type="GO" id="GO:0004807">
    <property type="term" value="F:triose-phosphate isomerase activity"/>
    <property type="evidence" value="ECO:0007669"/>
    <property type="project" value="UniProtKB-UniRule"/>
</dbReference>
<dbReference type="PANTHER" id="PTHR21139">
    <property type="entry name" value="TRIOSEPHOSPHATE ISOMERASE"/>
    <property type="match status" value="1"/>
</dbReference>
<dbReference type="Pfam" id="PF00121">
    <property type="entry name" value="TIM"/>
    <property type="match status" value="1"/>
</dbReference>
<feature type="binding site" evidence="7">
    <location>
        <position position="216"/>
    </location>
    <ligand>
        <name>substrate</name>
    </ligand>
</feature>
<evidence type="ECO:0000256" key="8">
    <source>
        <dbReference type="RuleBase" id="RU363013"/>
    </source>
</evidence>
<keyword evidence="10" id="KW-1185">Reference proteome</keyword>
<dbReference type="CDD" id="cd00311">
    <property type="entry name" value="TIM"/>
    <property type="match status" value="1"/>
</dbReference>
<keyword evidence="3 7" id="KW-0312">Gluconeogenesis</keyword>
<dbReference type="RefSeq" id="WP_168057726.1">
    <property type="nucleotide sequence ID" value="NZ_VTOW01000001.1"/>
</dbReference>
<feature type="binding site" evidence="7">
    <location>
        <begin position="9"/>
        <end position="11"/>
    </location>
    <ligand>
        <name>substrate</name>
    </ligand>
</feature>
<feature type="active site" description="Proton acceptor" evidence="7">
    <location>
        <position position="170"/>
    </location>
</feature>
<dbReference type="UniPathway" id="UPA00138"/>
<dbReference type="GO" id="GO:0006096">
    <property type="term" value="P:glycolytic process"/>
    <property type="evidence" value="ECO:0007669"/>
    <property type="project" value="UniProtKB-UniRule"/>
</dbReference>
<evidence type="ECO:0000256" key="4">
    <source>
        <dbReference type="ARBA" id="ARBA00022490"/>
    </source>
</evidence>